<protein>
    <submittedName>
        <fullName evidence="6">Uncharacterized protein</fullName>
    </submittedName>
</protein>
<evidence type="ECO:0000313" key="6">
    <source>
        <dbReference type="EMBL" id="KXT07443.1"/>
    </source>
</evidence>
<feature type="transmembrane region" description="Helical" evidence="5">
    <location>
        <begin position="48"/>
        <end position="73"/>
    </location>
</feature>
<sequence length="121" mass="13474">MSSLAISPDKGEFKKYDYAPLLPAAVIFIILFSETIRFHHYQRFRSRTWFMSLFYLGGLCKIVGYIGGAIPASEPYGNWTLGPDIMQSVLLLAAPALLSASIYMASGRIVFSIKGEDLLFI</sequence>
<proteinExistence type="predicted"/>
<dbReference type="InterPro" id="IPR007568">
    <property type="entry name" value="RTA1"/>
</dbReference>
<dbReference type="Proteomes" id="UP000070133">
    <property type="component" value="Unassembled WGS sequence"/>
</dbReference>
<accession>A0A139HYH7</accession>
<dbReference type="GO" id="GO:0016020">
    <property type="term" value="C:membrane"/>
    <property type="evidence" value="ECO:0007669"/>
    <property type="project" value="UniProtKB-SubCell"/>
</dbReference>
<dbReference type="PANTHER" id="PTHR31465:SF35">
    <property type="entry name" value="RTA1 DOMAIN PROTEIN-RELATED"/>
    <property type="match status" value="1"/>
</dbReference>
<keyword evidence="3 5" id="KW-1133">Transmembrane helix</keyword>
<name>A0A139HYH7_9PEZI</name>
<dbReference type="OrthoDB" id="3358017at2759"/>
<feature type="transmembrane region" description="Helical" evidence="5">
    <location>
        <begin position="18"/>
        <end position="36"/>
    </location>
</feature>
<evidence type="ECO:0000256" key="3">
    <source>
        <dbReference type="ARBA" id="ARBA00022989"/>
    </source>
</evidence>
<keyword evidence="2 5" id="KW-0812">Transmembrane</keyword>
<evidence type="ECO:0000256" key="1">
    <source>
        <dbReference type="ARBA" id="ARBA00004141"/>
    </source>
</evidence>
<feature type="transmembrane region" description="Helical" evidence="5">
    <location>
        <begin position="85"/>
        <end position="105"/>
    </location>
</feature>
<gene>
    <name evidence="6" type="ORF">AC578_451</name>
</gene>
<evidence type="ECO:0000313" key="7">
    <source>
        <dbReference type="Proteomes" id="UP000070133"/>
    </source>
</evidence>
<evidence type="ECO:0000256" key="4">
    <source>
        <dbReference type="ARBA" id="ARBA00023136"/>
    </source>
</evidence>
<dbReference type="PANTHER" id="PTHR31465">
    <property type="entry name" value="PROTEIN RTA1-RELATED"/>
    <property type="match status" value="1"/>
</dbReference>
<reference evidence="6 7" key="1">
    <citation type="submission" date="2015-07" db="EMBL/GenBank/DDBJ databases">
        <title>Comparative genomics of the Sigatoka disease complex on banana suggests a link between parallel evolutionary changes in Pseudocercospora fijiensis and Pseudocercospora eumusae and increased virulence on the banana host.</title>
        <authorList>
            <person name="Chang T.-C."/>
            <person name="Salvucci A."/>
            <person name="Crous P.W."/>
            <person name="Stergiopoulos I."/>
        </authorList>
    </citation>
    <scope>NUCLEOTIDE SEQUENCE [LARGE SCALE GENOMIC DNA]</scope>
    <source>
        <strain evidence="6 7">CBS 114824</strain>
    </source>
</reference>
<keyword evidence="4 5" id="KW-0472">Membrane</keyword>
<dbReference type="AlphaFoldDB" id="A0A139HYH7"/>
<evidence type="ECO:0000256" key="5">
    <source>
        <dbReference type="SAM" id="Phobius"/>
    </source>
</evidence>
<keyword evidence="7" id="KW-1185">Reference proteome</keyword>
<comment type="caution">
    <text evidence="6">The sequence shown here is derived from an EMBL/GenBank/DDBJ whole genome shotgun (WGS) entry which is preliminary data.</text>
</comment>
<dbReference type="EMBL" id="LFZN01000002">
    <property type="protein sequence ID" value="KXT07443.1"/>
    <property type="molecule type" value="Genomic_DNA"/>
</dbReference>
<dbReference type="Pfam" id="PF04479">
    <property type="entry name" value="RTA1"/>
    <property type="match status" value="1"/>
</dbReference>
<comment type="subcellular location">
    <subcellularLocation>
        <location evidence="1">Membrane</location>
        <topology evidence="1">Multi-pass membrane protein</topology>
    </subcellularLocation>
</comment>
<organism evidence="6 7">
    <name type="scientific">Pseudocercospora eumusae</name>
    <dbReference type="NCBI Taxonomy" id="321146"/>
    <lineage>
        <taxon>Eukaryota</taxon>
        <taxon>Fungi</taxon>
        <taxon>Dikarya</taxon>
        <taxon>Ascomycota</taxon>
        <taxon>Pezizomycotina</taxon>
        <taxon>Dothideomycetes</taxon>
        <taxon>Dothideomycetidae</taxon>
        <taxon>Mycosphaerellales</taxon>
        <taxon>Mycosphaerellaceae</taxon>
        <taxon>Pseudocercospora</taxon>
    </lineage>
</organism>
<dbReference type="STRING" id="321146.A0A139HYH7"/>
<evidence type="ECO:0000256" key="2">
    <source>
        <dbReference type="ARBA" id="ARBA00022692"/>
    </source>
</evidence>